<dbReference type="Pfam" id="PF03781">
    <property type="entry name" value="FGE-sulfatase"/>
    <property type="match status" value="1"/>
</dbReference>
<organism evidence="3 4">
    <name type="scientific">Naasia aerilata</name>
    <dbReference type="NCBI Taxonomy" id="1162966"/>
    <lineage>
        <taxon>Bacteria</taxon>
        <taxon>Bacillati</taxon>
        <taxon>Actinomycetota</taxon>
        <taxon>Actinomycetes</taxon>
        <taxon>Micrococcales</taxon>
        <taxon>Microbacteriaceae</taxon>
        <taxon>Naasia</taxon>
    </lineage>
</organism>
<dbReference type="SUPFAM" id="SSF56436">
    <property type="entry name" value="C-type lectin-like"/>
    <property type="match status" value="1"/>
</dbReference>
<feature type="domain" description="Sulfatase-modifying factor enzyme-like" evidence="2">
    <location>
        <begin position="274"/>
        <end position="367"/>
    </location>
</feature>
<sequence>MPNERIGDHQLSWAQWFADSTAPGVMRAHWFERRHMMHSTRRWNRDHSGELQSSWMNGVGMLVWDTVFGVWVGWNRRDLSTLRRMLRVQRAASTVLRGSWTPLTDPAPAALDAGVYVSRFEESGLVLWTVVNRGREDYRGPVLARGAVPSGARLFDVTAGSEAGADVLVPARGVAGLLAVTGEEPAWLGELLDAAAADAPDPDPTFPARTPERSIPDPSTGAPPADAVRVAGGARTLPFAYRRRETGTYRGAPYVEEWKPLPPRLHDDRVEQLEVELAPVAVAAREVSAAEYAEFLETTGYRPRIGNRFLVGTSDDEGPVTGVSLEDARAYARWRGARLPTEFEWQAAAAQPGFGRRAPLVWNWTESEHTDGITRFAMLKGGSLHESLGSDWYVDGGPRAPAFSFKYLLAGLGIDRSPSIGFRLAWDTEEGA</sequence>
<dbReference type="RefSeq" id="WP_286276396.1">
    <property type="nucleotide sequence ID" value="NZ_AP027731.1"/>
</dbReference>
<reference evidence="4" key="1">
    <citation type="journal article" date="2019" name="Int. J. Syst. Evol. Microbiol.">
        <title>The Global Catalogue of Microorganisms (GCM) 10K type strain sequencing project: providing services to taxonomists for standard genome sequencing and annotation.</title>
        <authorList>
            <consortium name="The Broad Institute Genomics Platform"/>
            <consortium name="The Broad Institute Genome Sequencing Center for Infectious Disease"/>
            <person name="Wu L."/>
            <person name="Ma J."/>
        </authorList>
    </citation>
    <scope>NUCLEOTIDE SEQUENCE [LARGE SCALE GENOMIC DNA]</scope>
    <source>
        <strain evidence="4">NBRC 108725</strain>
    </source>
</reference>
<evidence type="ECO:0000256" key="1">
    <source>
        <dbReference type="SAM" id="MobiDB-lite"/>
    </source>
</evidence>
<evidence type="ECO:0000259" key="2">
    <source>
        <dbReference type="Pfam" id="PF03781"/>
    </source>
</evidence>
<name>A0ABM8GDG9_9MICO</name>
<dbReference type="PANTHER" id="PTHR23150">
    <property type="entry name" value="SULFATASE MODIFYING FACTOR 1, 2"/>
    <property type="match status" value="1"/>
</dbReference>
<dbReference type="Proteomes" id="UP001321498">
    <property type="component" value="Chromosome"/>
</dbReference>
<dbReference type="InterPro" id="IPR051043">
    <property type="entry name" value="Sulfatase_Mod_Factor_Kinase"/>
</dbReference>
<dbReference type="Gene3D" id="3.90.1580.10">
    <property type="entry name" value="paralog of FGE (formylglycine-generating enzyme)"/>
    <property type="match status" value="1"/>
</dbReference>
<protein>
    <recommendedName>
        <fullName evidence="2">Sulfatase-modifying factor enzyme-like domain-containing protein</fullName>
    </recommendedName>
</protein>
<accession>A0ABM8GDG9</accession>
<evidence type="ECO:0000313" key="4">
    <source>
        <dbReference type="Proteomes" id="UP001321498"/>
    </source>
</evidence>
<keyword evidence="4" id="KW-1185">Reference proteome</keyword>
<evidence type="ECO:0000313" key="3">
    <source>
        <dbReference type="EMBL" id="BDZ46308.1"/>
    </source>
</evidence>
<dbReference type="PANTHER" id="PTHR23150:SF19">
    <property type="entry name" value="FORMYLGLYCINE-GENERATING ENZYME"/>
    <property type="match status" value="1"/>
</dbReference>
<gene>
    <name evidence="3" type="ORF">GCM10025866_22170</name>
</gene>
<proteinExistence type="predicted"/>
<feature type="region of interest" description="Disordered" evidence="1">
    <location>
        <begin position="198"/>
        <end position="225"/>
    </location>
</feature>
<dbReference type="InterPro" id="IPR005532">
    <property type="entry name" value="SUMF_dom"/>
</dbReference>
<dbReference type="InterPro" id="IPR042095">
    <property type="entry name" value="SUMF_sf"/>
</dbReference>
<dbReference type="EMBL" id="AP027731">
    <property type="protein sequence ID" value="BDZ46308.1"/>
    <property type="molecule type" value="Genomic_DNA"/>
</dbReference>
<dbReference type="InterPro" id="IPR016187">
    <property type="entry name" value="CTDL_fold"/>
</dbReference>